<keyword evidence="3" id="KW-0175">Coiled coil</keyword>
<feature type="compositionally biased region" description="Basic and acidic residues" evidence="4">
    <location>
        <begin position="57"/>
        <end position="71"/>
    </location>
</feature>
<gene>
    <name evidence="6" type="ORF">CONCODRAFT_79948</name>
</gene>
<dbReference type="Pfam" id="PF15613">
    <property type="entry name" value="WSD"/>
    <property type="match status" value="1"/>
</dbReference>
<keyword evidence="7" id="KW-1185">Reference proteome</keyword>
<evidence type="ECO:0000256" key="1">
    <source>
        <dbReference type="ARBA" id="ARBA00004123"/>
    </source>
</evidence>
<protein>
    <recommendedName>
        <fullName evidence="5">WHIM2 domain-containing protein</fullName>
    </recommendedName>
</protein>
<feature type="region of interest" description="Disordered" evidence="4">
    <location>
        <begin position="16"/>
        <end position="129"/>
    </location>
</feature>
<evidence type="ECO:0000259" key="5">
    <source>
        <dbReference type="Pfam" id="PF15613"/>
    </source>
</evidence>
<evidence type="ECO:0000256" key="2">
    <source>
        <dbReference type="ARBA" id="ARBA00023242"/>
    </source>
</evidence>
<dbReference type="EMBL" id="KQ964602">
    <property type="protein sequence ID" value="KXN67974.1"/>
    <property type="molecule type" value="Genomic_DNA"/>
</dbReference>
<comment type="subcellular location">
    <subcellularLocation>
        <location evidence="1">Nucleus</location>
    </subcellularLocation>
</comment>
<evidence type="ECO:0000313" key="6">
    <source>
        <dbReference type="EMBL" id="KXN67974.1"/>
    </source>
</evidence>
<feature type="coiled-coil region" evidence="3">
    <location>
        <begin position="332"/>
        <end position="390"/>
    </location>
</feature>
<dbReference type="Proteomes" id="UP000070444">
    <property type="component" value="Unassembled WGS sequence"/>
</dbReference>
<name>A0A137NZC0_CONC2</name>
<keyword evidence="2" id="KW-0539">Nucleus</keyword>
<feature type="region of interest" description="Disordered" evidence="4">
    <location>
        <begin position="539"/>
        <end position="562"/>
    </location>
</feature>
<dbReference type="GO" id="GO:0005634">
    <property type="term" value="C:nucleus"/>
    <property type="evidence" value="ECO:0007669"/>
    <property type="project" value="UniProtKB-SubCell"/>
</dbReference>
<sequence>MALTPRALQLLRRQARAGLGLPITVPNESPAPPVIKEEPPKEEAAAPKNKNRKEKKPKSEASSENDKESASKSKVQLMQKSGVKKGKRKVSESEKSSETEPEAKKSQKKKTSGKDTPKTDAESEVEVLSDAPSSKVSLKHFVNQFRPTIDDLEDEEWNNEYKLPTLATYPEFNGKLSIYYNLETLLKIVKIFDFNTNYLSILTDAEFHIAEFDLLYASLMANEGQANIYQMYITSLLSYAVLKLNTTDSNELPPLTFANAESIIDRAFKELPDFKTDAQFDYLSFDFNQKIEFLEALIEYISDHKQFAIEIETYESKRQAKRSHQTTCKNYIQALESSIKKTQKDADDLKSEVAVQSALKTDEEKLNKMKQELALKVEWLEKKREFFEAKQREIDQNGKFLVKGFTKGVNKTGLMTSFKYYQMFNLGQDRVGRYYWHWPFLGGIWVQEVNVESELKDKWYVINSKPVLDNLIDNLNRRGFREANLFKILARHQKEIESSFDKYEAWLEYCKKLEKLNKLPDSVEELLIERALLFSDKNRGSVGKESDENVSQSNDDQSNEADVKKECIECTNELHLIKLDKGTMLINSKSNTIEFNSNSSELFFGPLITFSPYKNYTLSSTADSDNYECYLIKSITKLLNQLTAITFDYLTDLGVMSNNRLSKTLRTDISSIENLENCIDVFKLIVDSTLQRIQNYLVLNSYIKDHYKILKIRVALKKFSTGGENSKLTAFSFKFLGSFTKVSWWLSRLLLELDSKSFNEVSDSSAKSKITEEISHCKVHMQGVTQYPCHNHFNGKNPKFVRKVKLIGVKVTEKLDREWPEVKKEEIKKED</sequence>
<reference evidence="6 7" key="1">
    <citation type="journal article" date="2015" name="Genome Biol. Evol.">
        <title>Phylogenomic analyses indicate that early fungi evolved digesting cell walls of algal ancestors of land plants.</title>
        <authorList>
            <person name="Chang Y."/>
            <person name="Wang S."/>
            <person name="Sekimoto S."/>
            <person name="Aerts A.L."/>
            <person name="Choi C."/>
            <person name="Clum A."/>
            <person name="LaButti K.M."/>
            <person name="Lindquist E.A."/>
            <person name="Yee Ngan C."/>
            <person name="Ohm R.A."/>
            <person name="Salamov A.A."/>
            <person name="Grigoriev I.V."/>
            <person name="Spatafora J.W."/>
            <person name="Berbee M.L."/>
        </authorList>
    </citation>
    <scope>NUCLEOTIDE SEQUENCE [LARGE SCALE GENOMIC DNA]</scope>
    <source>
        <strain evidence="6 7">NRRL 28638</strain>
    </source>
</reference>
<evidence type="ECO:0000256" key="4">
    <source>
        <dbReference type="SAM" id="MobiDB-lite"/>
    </source>
</evidence>
<dbReference type="AlphaFoldDB" id="A0A137NZC0"/>
<dbReference type="STRING" id="796925.A0A137NZC0"/>
<dbReference type="InterPro" id="IPR028941">
    <property type="entry name" value="WHIM2_dom"/>
</dbReference>
<dbReference type="OrthoDB" id="332390at2759"/>
<feature type="domain" description="WHIM2" evidence="5">
    <location>
        <begin position="423"/>
        <end position="492"/>
    </location>
</feature>
<feature type="compositionally biased region" description="Basic and acidic residues" evidence="4">
    <location>
        <begin position="35"/>
        <end position="45"/>
    </location>
</feature>
<proteinExistence type="predicted"/>
<evidence type="ECO:0000256" key="3">
    <source>
        <dbReference type="SAM" id="Coils"/>
    </source>
</evidence>
<feature type="compositionally biased region" description="Basic and acidic residues" evidence="4">
    <location>
        <begin position="112"/>
        <end position="121"/>
    </location>
</feature>
<organism evidence="6 7">
    <name type="scientific">Conidiobolus coronatus (strain ATCC 28846 / CBS 209.66 / NRRL 28638)</name>
    <name type="common">Delacroixia coronata</name>
    <dbReference type="NCBI Taxonomy" id="796925"/>
    <lineage>
        <taxon>Eukaryota</taxon>
        <taxon>Fungi</taxon>
        <taxon>Fungi incertae sedis</taxon>
        <taxon>Zoopagomycota</taxon>
        <taxon>Entomophthoromycotina</taxon>
        <taxon>Entomophthoromycetes</taxon>
        <taxon>Entomophthorales</taxon>
        <taxon>Ancylistaceae</taxon>
        <taxon>Conidiobolus</taxon>
    </lineage>
</organism>
<evidence type="ECO:0000313" key="7">
    <source>
        <dbReference type="Proteomes" id="UP000070444"/>
    </source>
</evidence>
<dbReference type="OMA" id="ERDHANC"/>
<feature type="compositionally biased region" description="Basic and acidic residues" evidence="4">
    <location>
        <begin position="89"/>
        <end position="105"/>
    </location>
</feature>
<accession>A0A137NZC0</accession>